<gene>
    <name evidence="2" type="ORF">E8Q35_22455</name>
</gene>
<proteinExistence type="predicted"/>
<accession>A0A4S5BZ26</accession>
<keyword evidence="1" id="KW-0472">Membrane</keyword>
<name>A0A4S5BZ26_AERVE</name>
<protein>
    <submittedName>
        <fullName evidence="2">Uncharacterized protein</fullName>
    </submittedName>
</protein>
<sequence length="241" mass="28211">MMKKMWYACACVTFLVLTLYFVQFVIYEIPMFSNKQGDWGNFGSYASGTLGPLFAFLAYIGIREQVSQQRDVINKQQKQKALDDHLNRTKETFEKIYIHSCSSIVPLERYCNISLANLTKFELSRKLSDIDTLTIINDIIDAGRLLHGAEFVYRNYLHLIEQSVEHLDIECPLNEHKWVATTTWRGFQKNAMFINFLAQKALREVVNPNQDMFSYEQKELLIYISACEQWEKCWKRLGLGF</sequence>
<comment type="caution">
    <text evidence="2">The sequence shown here is derived from an EMBL/GenBank/DDBJ whole genome shotgun (WGS) entry which is preliminary data.</text>
</comment>
<evidence type="ECO:0000313" key="2">
    <source>
        <dbReference type="EMBL" id="THJ37949.1"/>
    </source>
</evidence>
<evidence type="ECO:0000256" key="1">
    <source>
        <dbReference type="SAM" id="Phobius"/>
    </source>
</evidence>
<reference evidence="2 3" key="1">
    <citation type="submission" date="2019-04" db="EMBL/GenBank/DDBJ databases">
        <title>Comparative genomics of Aeromonas veronii strains pathogenic to fish.</title>
        <authorList>
            <person name="Cascarano M.C."/>
            <person name="Smyrli M."/>
            <person name="Katharios P."/>
        </authorList>
    </citation>
    <scope>NUCLEOTIDE SEQUENCE [LARGE SCALE GENOMIC DNA]</scope>
    <source>
        <strain evidence="2 3">XU1</strain>
    </source>
</reference>
<dbReference type="RefSeq" id="WP_136502389.1">
    <property type="nucleotide sequence ID" value="NZ_NKVZ01000039.1"/>
</dbReference>
<organism evidence="2 3">
    <name type="scientific">Aeromonas veronii</name>
    <dbReference type="NCBI Taxonomy" id="654"/>
    <lineage>
        <taxon>Bacteria</taxon>
        <taxon>Pseudomonadati</taxon>
        <taxon>Pseudomonadota</taxon>
        <taxon>Gammaproteobacteria</taxon>
        <taxon>Aeromonadales</taxon>
        <taxon>Aeromonadaceae</taxon>
        <taxon>Aeromonas</taxon>
    </lineage>
</organism>
<dbReference type="Proteomes" id="UP000309618">
    <property type="component" value="Unassembled WGS sequence"/>
</dbReference>
<dbReference type="AlphaFoldDB" id="A0A4S5BZ26"/>
<evidence type="ECO:0000313" key="3">
    <source>
        <dbReference type="Proteomes" id="UP000309618"/>
    </source>
</evidence>
<dbReference type="EMBL" id="SSUX01000035">
    <property type="protein sequence ID" value="THJ37949.1"/>
    <property type="molecule type" value="Genomic_DNA"/>
</dbReference>
<keyword evidence="1" id="KW-0812">Transmembrane</keyword>
<feature type="transmembrane region" description="Helical" evidence="1">
    <location>
        <begin position="40"/>
        <end position="60"/>
    </location>
</feature>
<keyword evidence="1" id="KW-1133">Transmembrane helix</keyword>